<dbReference type="PANTHER" id="PTHR36529:SF1">
    <property type="entry name" value="GLYCOSYLTRANSFERASE"/>
    <property type="match status" value="1"/>
</dbReference>
<dbReference type="Pfam" id="PF09837">
    <property type="entry name" value="DUF2064"/>
    <property type="match status" value="1"/>
</dbReference>
<gene>
    <name evidence="1" type="ORF">G3446_12665</name>
</gene>
<accession>A0A6M0JZ43</accession>
<dbReference type="GO" id="GO:0016740">
    <property type="term" value="F:transferase activity"/>
    <property type="evidence" value="ECO:0007669"/>
    <property type="project" value="UniProtKB-KW"/>
</dbReference>
<evidence type="ECO:0000313" key="2">
    <source>
        <dbReference type="Proteomes" id="UP000483379"/>
    </source>
</evidence>
<protein>
    <submittedName>
        <fullName evidence="1">Glycosyltransferase</fullName>
    </submittedName>
</protein>
<dbReference type="NCBIfam" id="TIGR04282">
    <property type="entry name" value="glyco_like_cofC"/>
    <property type="match status" value="1"/>
</dbReference>
<dbReference type="Gene3D" id="3.90.550.10">
    <property type="entry name" value="Spore Coat Polysaccharide Biosynthesis Protein SpsA, Chain A"/>
    <property type="match status" value="1"/>
</dbReference>
<dbReference type="EMBL" id="JAAIJQ010000033">
    <property type="protein sequence ID" value="NEV62732.1"/>
    <property type="molecule type" value="Genomic_DNA"/>
</dbReference>
<sequence length="226" mass="24824">MPSLHESARDEPAGLTTRTLIFGRAPVAGEAKTRLIPALGPAGAAALQEHLMADLLERLSEAPRARLELWAAPDASHPTFGDLARRHALSLHRQYGENLGQRLAHAARQGLTRADAVLLIGTDCPDLTADYLEMARERLRWSHAVLGPALDGGYVLLGFKRLSHHLFDGMPWGGDRVADLTRQRLRDLRWSWSELPALADIDRPEDLVLLPPGLQPPWPVLAHAAD</sequence>
<dbReference type="Proteomes" id="UP000483379">
    <property type="component" value="Unassembled WGS sequence"/>
</dbReference>
<dbReference type="InterPro" id="IPR018641">
    <property type="entry name" value="Trfase_1_rSAM/seldom-assoc"/>
</dbReference>
<dbReference type="SUPFAM" id="SSF53448">
    <property type="entry name" value="Nucleotide-diphospho-sugar transferases"/>
    <property type="match status" value="1"/>
</dbReference>
<comment type="caution">
    <text evidence="1">The sequence shown here is derived from an EMBL/GenBank/DDBJ whole genome shotgun (WGS) entry which is preliminary data.</text>
</comment>
<keyword evidence="2" id="KW-1185">Reference proteome</keyword>
<reference evidence="1 2" key="1">
    <citation type="submission" date="2020-02" db="EMBL/GenBank/DDBJ databases">
        <title>Genome sequences of Thiorhodococcus mannitoliphagus and Thiorhodococcus minor, purple sulfur photosynthetic bacteria in the gammaproteobacterial family, Chromatiaceae.</title>
        <authorList>
            <person name="Aviles F.A."/>
            <person name="Meyer T.E."/>
            <person name="Kyndt J.A."/>
        </authorList>
    </citation>
    <scope>NUCLEOTIDE SEQUENCE [LARGE SCALE GENOMIC DNA]</scope>
    <source>
        <strain evidence="1 2">DSM 11518</strain>
    </source>
</reference>
<organism evidence="1 2">
    <name type="scientific">Thiorhodococcus minor</name>
    <dbReference type="NCBI Taxonomy" id="57489"/>
    <lineage>
        <taxon>Bacteria</taxon>
        <taxon>Pseudomonadati</taxon>
        <taxon>Pseudomonadota</taxon>
        <taxon>Gammaproteobacteria</taxon>
        <taxon>Chromatiales</taxon>
        <taxon>Chromatiaceae</taxon>
        <taxon>Thiorhodococcus</taxon>
    </lineage>
</organism>
<name>A0A6M0JZ43_9GAMM</name>
<evidence type="ECO:0000313" key="1">
    <source>
        <dbReference type="EMBL" id="NEV62732.1"/>
    </source>
</evidence>
<dbReference type="InterPro" id="IPR029044">
    <property type="entry name" value="Nucleotide-diphossugar_trans"/>
</dbReference>
<keyword evidence="1" id="KW-0808">Transferase</keyword>
<dbReference type="RefSeq" id="WP_164453199.1">
    <property type="nucleotide sequence ID" value="NZ_JAAIJQ010000033.1"/>
</dbReference>
<proteinExistence type="predicted"/>
<dbReference type="AlphaFoldDB" id="A0A6M0JZ43"/>
<dbReference type="PANTHER" id="PTHR36529">
    <property type="entry name" value="SLL1095 PROTEIN"/>
    <property type="match status" value="1"/>
</dbReference>